<gene>
    <name evidence="2" type="ORF">LSINAPIS_LOCUS13986</name>
</gene>
<dbReference type="GO" id="GO:0045271">
    <property type="term" value="C:respiratory chain complex I"/>
    <property type="evidence" value="ECO:0007669"/>
    <property type="project" value="InterPro"/>
</dbReference>
<protein>
    <submittedName>
        <fullName evidence="2">Uncharacterized protein</fullName>
    </submittedName>
</protein>
<dbReference type="EMBL" id="FZQP02006837">
    <property type="protein sequence ID" value="VVD04165.1"/>
    <property type="molecule type" value="Genomic_DNA"/>
</dbReference>
<evidence type="ECO:0000313" key="3">
    <source>
        <dbReference type="Proteomes" id="UP000324832"/>
    </source>
</evidence>
<accession>A0A5E4R1G8</accession>
<sequence length="179" mass="19634">MISQKVLRLKFKRYYFILTNYKLKPLVISNQLFSSGDKDSSKDPGKDAIKIIGKEGGNDAVKDVERDGNKDVGRDAGKDKGGDAGKLDCKCDEKVKGVSRSPLAPVATSASCSASSSSSSSTPTASTGPSLYDMLGPCAGKQCCYKNPEYFSFHHMSFYDFHYYLRTYRQPCPKTGRKP</sequence>
<reference evidence="2 3" key="1">
    <citation type="submission" date="2017-07" db="EMBL/GenBank/DDBJ databases">
        <authorList>
            <person name="Talla V."/>
            <person name="Backstrom N."/>
        </authorList>
    </citation>
    <scope>NUCLEOTIDE SEQUENCE [LARGE SCALE GENOMIC DNA]</scope>
</reference>
<proteinExistence type="predicted"/>
<name>A0A5E4R1G8_9NEOP</name>
<feature type="region of interest" description="Disordered" evidence="1">
    <location>
        <begin position="34"/>
        <end position="89"/>
    </location>
</feature>
<dbReference type="AlphaFoldDB" id="A0A5E4R1G8"/>
<dbReference type="InterPro" id="IPR026193">
    <property type="entry name" value="NDUFV3"/>
</dbReference>
<dbReference type="Proteomes" id="UP000324832">
    <property type="component" value="Unassembled WGS sequence"/>
</dbReference>
<keyword evidence="3" id="KW-1185">Reference proteome</keyword>
<feature type="compositionally biased region" description="Basic and acidic residues" evidence="1">
    <location>
        <begin position="36"/>
        <end position="89"/>
    </location>
</feature>
<evidence type="ECO:0000256" key="1">
    <source>
        <dbReference type="SAM" id="MobiDB-lite"/>
    </source>
</evidence>
<evidence type="ECO:0000313" key="2">
    <source>
        <dbReference type="EMBL" id="VVD04165.1"/>
    </source>
</evidence>
<dbReference type="GO" id="GO:0005739">
    <property type="term" value="C:mitochondrion"/>
    <property type="evidence" value="ECO:0007669"/>
    <property type="project" value="InterPro"/>
</dbReference>
<dbReference type="Pfam" id="PF15880">
    <property type="entry name" value="NDUFV3"/>
    <property type="match status" value="1"/>
</dbReference>
<organism evidence="2 3">
    <name type="scientific">Leptidea sinapis</name>
    <dbReference type="NCBI Taxonomy" id="189913"/>
    <lineage>
        <taxon>Eukaryota</taxon>
        <taxon>Metazoa</taxon>
        <taxon>Ecdysozoa</taxon>
        <taxon>Arthropoda</taxon>
        <taxon>Hexapoda</taxon>
        <taxon>Insecta</taxon>
        <taxon>Pterygota</taxon>
        <taxon>Neoptera</taxon>
        <taxon>Endopterygota</taxon>
        <taxon>Lepidoptera</taxon>
        <taxon>Glossata</taxon>
        <taxon>Ditrysia</taxon>
        <taxon>Papilionoidea</taxon>
        <taxon>Pieridae</taxon>
        <taxon>Dismorphiinae</taxon>
        <taxon>Leptidea</taxon>
    </lineage>
</organism>